<feature type="domain" description="Polyphosphate kinase middle" evidence="10">
    <location>
        <begin position="120"/>
        <end position="303"/>
    </location>
</feature>
<comment type="PTM">
    <text evidence="8 9">An intermediate of this reaction is the autophosphorylated ppk in which a phosphate is covalently linked to a histidine residue through a N-P bond.</text>
</comment>
<dbReference type="InterPro" id="IPR041108">
    <property type="entry name" value="PP_kinase_C_1"/>
</dbReference>
<feature type="active site" description="Phosphohistidine intermediate" evidence="8">
    <location>
        <position position="433"/>
    </location>
</feature>
<dbReference type="SUPFAM" id="SSF143724">
    <property type="entry name" value="PHP14-like"/>
    <property type="match status" value="1"/>
</dbReference>
<keyword evidence="5 8" id="KW-0418">Kinase</keyword>
<dbReference type="Gene3D" id="3.30.870.10">
    <property type="entry name" value="Endonuclease Chain A"/>
    <property type="match status" value="2"/>
</dbReference>
<dbReference type="FunFam" id="3.30.870.10:FF:000001">
    <property type="entry name" value="Polyphosphate kinase"/>
    <property type="match status" value="1"/>
</dbReference>
<dbReference type="InterPro" id="IPR036832">
    <property type="entry name" value="PPK_N_dom_sf"/>
</dbReference>
<dbReference type="CDD" id="cd09167">
    <property type="entry name" value="PLDc_EcPPK1_C2_like"/>
    <property type="match status" value="1"/>
</dbReference>
<evidence type="ECO:0000256" key="2">
    <source>
        <dbReference type="ARBA" id="ARBA00022679"/>
    </source>
</evidence>
<evidence type="ECO:0000256" key="7">
    <source>
        <dbReference type="ARBA" id="ARBA00022842"/>
    </source>
</evidence>
<keyword evidence="2 8" id="KW-0808">Transferase</keyword>
<dbReference type="HAMAP" id="MF_00347">
    <property type="entry name" value="Polyphosphate_kinase"/>
    <property type="match status" value="1"/>
</dbReference>
<dbReference type="GO" id="GO:0005524">
    <property type="term" value="F:ATP binding"/>
    <property type="evidence" value="ECO:0007669"/>
    <property type="project" value="UniProtKB-KW"/>
</dbReference>
<dbReference type="InterPro" id="IPR003414">
    <property type="entry name" value="PP_kinase"/>
</dbReference>
<dbReference type="EMBL" id="JACXAF010000017">
    <property type="protein sequence ID" value="MBD1390359.1"/>
    <property type="molecule type" value="Genomic_DNA"/>
</dbReference>
<keyword evidence="4 8" id="KW-0547">Nucleotide-binding</keyword>
<evidence type="ECO:0000256" key="6">
    <source>
        <dbReference type="ARBA" id="ARBA00022840"/>
    </source>
</evidence>
<dbReference type="Proteomes" id="UP000638014">
    <property type="component" value="Unassembled WGS sequence"/>
</dbReference>
<feature type="binding site" evidence="8">
    <location>
        <position position="45"/>
    </location>
    <ligand>
        <name>ATP</name>
        <dbReference type="ChEBI" id="CHEBI:30616"/>
    </ligand>
</feature>
<accession>A0A8J6UF14</accession>
<evidence type="ECO:0000256" key="5">
    <source>
        <dbReference type="ARBA" id="ARBA00022777"/>
    </source>
</evidence>
<evidence type="ECO:0000313" key="14">
    <source>
        <dbReference type="EMBL" id="MBD1390359.1"/>
    </source>
</evidence>
<keyword evidence="6 8" id="KW-0067">ATP-binding</keyword>
<dbReference type="PANTHER" id="PTHR30218:SF0">
    <property type="entry name" value="POLYPHOSPHATE KINASE"/>
    <property type="match status" value="1"/>
</dbReference>
<dbReference type="PANTHER" id="PTHR30218">
    <property type="entry name" value="POLYPHOSPHATE KINASE"/>
    <property type="match status" value="1"/>
</dbReference>
<dbReference type="Pfam" id="PF13089">
    <property type="entry name" value="PP_kinase_N"/>
    <property type="match status" value="1"/>
</dbReference>
<dbReference type="AlphaFoldDB" id="A0A8J6UF14"/>
<evidence type="ECO:0000256" key="1">
    <source>
        <dbReference type="ARBA" id="ARBA00022553"/>
    </source>
</evidence>
<dbReference type="GO" id="GO:0046872">
    <property type="term" value="F:metal ion binding"/>
    <property type="evidence" value="ECO:0007669"/>
    <property type="project" value="UniProtKB-KW"/>
</dbReference>
<feature type="domain" description="Polyphosphate kinase C-terminal" evidence="13">
    <location>
        <begin position="330"/>
        <end position="494"/>
    </location>
</feature>
<dbReference type="InterPro" id="IPR036830">
    <property type="entry name" value="PP_kinase_middle_dom_sf"/>
</dbReference>
<evidence type="ECO:0000256" key="4">
    <source>
        <dbReference type="ARBA" id="ARBA00022741"/>
    </source>
</evidence>
<dbReference type="PIRSF" id="PIRSF015589">
    <property type="entry name" value="PP_kinase"/>
    <property type="match status" value="1"/>
</dbReference>
<dbReference type="Pfam" id="PF13090">
    <property type="entry name" value="PP_kinase_C"/>
    <property type="match status" value="1"/>
</dbReference>
<dbReference type="Gene3D" id="1.20.58.310">
    <property type="entry name" value="Polyphosphate kinase N-terminal domain"/>
    <property type="match status" value="1"/>
</dbReference>
<evidence type="ECO:0000259" key="10">
    <source>
        <dbReference type="Pfam" id="PF02503"/>
    </source>
</evidence>
<dbReference type="SUPFAM" id="SSF56024">
    <property type="entry name" value="Phospholipase D/nuclease"/>
    <property type="match status" value="2"/>
</dbReference>
<reference evidence="14" key="1">
    <citation type="submission" date="2020-09" db="EMBL/GenBank/DDBJ databases">
        <title>A novel bacterium of genus Neiella, isolated from South China Sea.</title>
        <authorList>
            <person name="Huang H."/>
            <person name="Mo K."/>
            <person name="Hu Y."/>
        </authorList>
    </citation>
    <scope>NUCLEOTIDE SEQUENCE</scope>
    <source>
        <strain evidence="14">HB171785</strain>
    </source>
</reference>
<keyword evidence="3 8" id="KW-0479">Metal-binding</keyword>
<dbReference type="GO" id="GO:0009358">
    <property type="term" value="C:polyphosphate kinase complex"/>
    <property type="evidence" value="ECO:0007669"/>
    <property type="project" value="InterPro"/>
</dbReference>
<keyword evidence="7 8" id="KW-0460">Magnesium</keyword>
<comment type="catalytic activity">
    <reaction evidence="8 9">
        <text>[phosphate](n) + ATP = [phosphate](n+1) + ADP</text>
        <dbReference type="Rhea" id="RHEA:19573"/>
        <dbReference type="Rhea" id="RHEA-COMP:9859"/>
        <dbReference type="Rhea" id="RHEA-COMP:14280"/>
        <dbReference type="ChEBI" id="CHEBI:16838"/>
        <dbReference type="ChEBI" id="CHEBI:30616"/>
        <dbReference type="ChEBI" id="CHEBI:456216"/>
        <dbReference type="EC" id="2.7.4.1"/>
    </reaction>
</comment>
<gene>
    <name evidence="14" type="primary">ppk1</name>
    <name evidence="8" type="synonym">ppk</name>
    <name evidence="14" type="ORF">IC617_13030</name>
</gene>
<feature type="domain" description="Polyphosphate kinase C-terminal" evidence="12">
    <location>
        <begin position="501"/>
        <end position="672"/>
    </location>
</feature>
<evidence type="ECO:0000256" key="3">
    <source>
        <dbReference type="ARBA" id="ARBA00022723"/>
    </source>
</evidence>
<evidence type="ECO:0000259" key="11">
    <source>
        <dbReference type="Pfam" id="PF13089"/>
    </source>
</evidence>
<proteinExistence type="inferred from homology"/>
<dbReference type="GO" id="GO:0006799">
    <property type="term" value="P:polyphosphate biosynthetic process"/>
    <property type="evidence" value="ECO:0007669"/>
    <property type="project" value="UniProtKB-UniRule"/>
</dbReference>
<dbReference type="Gene3D" id="3.30.1840.10">
    <property type="entry name" value="Polyphosphate kinase middle domain"/>
    <property type="match status" value="1"/>
</dbReference>
<dbReference type="RefSeq" id="WP_191145430.1">
    <property type="nucleotide sequence ID" value="NZ_JACXAF010000017.1"/>
</dbReference>
<comment type="function">
    <text evidence="8 9">Catalyzes the reversible transfer of the terminal phosphate of ATP to form a long-chain polyphosphate (polyP).</text>
</comment>
<dbReference type="InterPro" id="IPR025200">
    <property type="entry name" value="PPK_C_dom2"/>
</dbReference>
<feature type="binding site" evidence="8">
    <location>
        <position position="403"/>
    </location>
    <ligand>
        <name>Mg(2+)</name>
        <dbReference type="ChEBI" id="CHEBI:18420"/>
    </ligand>
</feature>
<dbReference type="NCBIfam" id="TIGR03705">
    <property type="entry name" value="poly_P_kin"/>
    <property type="match status" value="1"/>
</dbReference>
<sequence>MSHPKLHVEKELSWLSFNERVLQEAADKTVPIIERVRFLGIFSNNLDEFFRVRVANVRRRILIEGPGPKSDKTKKLMTEIQQKVLKLNQGFDEAYMDIIIGLARHNIFLINEEQVSEAHGRWLRKYFRDNVLPHVAPIIVSEKVDLTRVLQDDLTYLVVELKSADNIRYALIEVPSDRVSRFVNLPYEKGRKKKSMILLDNMIRYCLDDIFQGFFEYESAQAFSIKMTRDADFDLSEDVDQSILEQMSGGLKQRLTGKPVRFVHDREMPTAMVELIKYKLGISSYDSVIPGGRYHNFRDFIGFPNVGRAYLENPKLRALDSAHFDRHTTAFEAISEGDILLYYPYHKFRYFTEFMRQGAFDPAVKAIKISIYRVAKNSQVIKSLIDAAENGKRVTVVVELRARFDEEANIDWARTLTEAGIKVEFGVPALKCHTKLCQITRTEDGEDVNYCHIGTGNFHEKTARIYTDFSLFTKHVEINDEVANVFNFIQHAYKRYRFKHLIVSPNDTRRRLYRLIDQEIDYAQQGKKAEIFIKVNNLVDVGIVNRLYSASNAGVKIRIIVRGMCSLVPGLAGYSENIQAISIVDRFLEHPRVFSFRANGEYETFISSADWMTRNIENRVEVGVPVYDTKMKKVILDILELQWSDRTKARVIDIEQTNPYKPRGNKKKIRSQIATHDYLKAYEEKSKGRGK</sequence>
<feature type="binding site" evidence="8">
    <location>
        <position position="562"/>
    </location>
    <ligand>
        <name>ATP</name>
        <dbReference type="ChEBI" id="CHEBI:30616"/>
    </ligand>
</feature>
<comment type="cofactor">
    <cofactor evidence="8">
        <name>Mg(2+)</name>
        <dbReference type="ChEBI" id="CHEBI:18420"/>
    </cofactor>
</comment>
<dbReference type="Pfam" id="PF17941">
    <property type="entry name" value="PP_kinase_C_1"/>
    <property type="match status" value="1"/>
</dbReference>
<feature type="binding site" evidence="8">
    <location>
        <position position="373"/>
    </location>
    <ligand>
        <name>Mg(2+)</name>
        <dbReference type="ChEBI" id="CHEBI:18420"/>
    </ligand>
</feature>
<feature type="domain" description="Polyphosphate kinase N-terminal" evidence="11">
    <location>
        <begin position="8"/>
        <end position="109"/>
    </location>
</feature>
<dbReference type="EC" id="2.7.4.1" evidence="8 9"/>
<protein>
    <recommendedName>
        <fullName evidence="8 9">Polyphosphate kinase</fullName>
        <ecNumber evidence="8 9">2.7.4.1</ecNumber>
    </recommendedName>
    <alternativeName>
        <fullName evidence="8">ATP-polyphosphate phosphotransferase</fullName>
    </alternativeName>
    <alternativeName>
        <fullName evidence="8">Polyphosphoric acid kinase</fullName>
    </alternativeName>
</protein>
<evidence type="ECO:0000259" key="13">
    <source>
        <dbReference type="Pfam" id="PF17941"/>
    </source>
</evidence>
<evidence type="ECO:0000313" key="15">
    <source>
        <dbReference type="Proteomes" id="UP000638014"/>
    </source>
</evidence>
<comment type="similarity">
    <text evidence="8 9">Belongs to the polyphosphate kinase 1 (PPK1) family.</text>
</comment>
<name>A0A8J6UF14_9GAMM</name>
<comment type="caution">
    <text evidence="14">The sequence shown here is derived from an EMBL/GenBank/DDBJ whole genome shotgun (WGS) entry which is preliminary data.</text>
</comment>
<dbReference type="Pfam" id="PF02503">
    <property type="entry name" value="PP_kinase"/>
    <property type="match status" value="1"/>
</dbReference>
<keyword evidence="15" id="KW-1185">Reference proteome</keyword>
<evidence type="ECO:0000259" key="12">
    <source>
        <dbReference type="Pfam" id="PF13090"/>
    </source>
</evidence>
<evidence type="ECO:0000256" key="8">
    <source>
        <dbReference type="HAMAP-Rule" id="MF_00347"/>
    </source>
</evidence>
<dbReference type="GO" id="GO:0008976">
    <property type="term" value="F:polyphosphate kinase activity"/>
    <property type="evidence" value="ECO:0007669"/>
    <property type="project" value="UniProtKB-UniRule"/>
</dbReference>
<keyword evidence="1 8" id="KW-0597">Phosphoprotein</keyword>
<evidence type="ECO:0000256" key="9">
    <source>
        <dbReference type="RuleBase" id="RU003800"/>
    </source>
</evidence>
<dbReference type="NCBIfam" id="NF003917">
    <property type="entry name" value="PRK05443.1-1"/>
    <property type="match status" value="1"/>
</dbReference>
<feature type="binding site" evidence="8">
    <location>
        <position position="466"/>
    </location>
    <ligand>
        <name>ATP</name>
        <dbReference type="ChEBI" id="CHEBI:30616"/>
    </ligand>
</feature>
<dbReference type="InterPro" id="IPR025198">
    <property type="entry name" value="PPK_N_dom"/>
</dbReference>
<feature type="binding site" evidence="8">
    <location>
        <position position="590"/>
    </location>
    <ligand>
        <name>ATP</name>
        <dbReference type="ChEBI" id="CHEBI:30616"/>
    </ligand>
</feature>
<organism evidence="14 15">
    <name type="scientific">Neiella litorisoli</name>
    <dbReference type="NCBI Taxonomy" id="2771431"/>
    <lineage>
        <taxon>Bacteria</taxon>
        <taxon>Pseudomonadati</taxon>
        <taxon>Pseudomonadota</taxon>
        <taxon>Gammaproteobacteria</taxon>
        <taxon>Alteromonadales</taxon>
        <taxon>Echinimonadaceae</taxon>
        <taxon>Neiella</taxon>
    </lineage>
</organism>
<dbReference type="SUPFAM" id="SSF140356">
    <property type="entry name" value="PPK N-terminal domain-like"/>
    <property type="match status" value="1"/>
</dbReference>
<dbReference type="InterPro" id="IPR024953">
    <property type="entry name" value="PP_kinase_middle"/>
</dbReference>